<proteinExistence type="inferred from homology"/>
<evidence type="ECO:0000256" key="1">
    <source>
        <dbReference type="ARBA" id="ARBA00004196"/>
    </source>
</evidence>
<keyword evidence="3 5" id="KW-0732">Signal</keyword>
<dbReference type="InterPro" id="IPR018313">
    <property type="entry name" value="SBP_3_CS"/>
</dbReference>
<dbReference type="Gene3D" id="3.40.190.10">
    <property type="entry name" value="Periplasmic binding protein-like II"/>
    <property type="match status" value="2"/>
</dbReference>
<evidence type="ECO:0000313" key="8">
    <source>
        <dbReference type="Proteomes" id="UP001198571"/>
    </source>
</evidence>
<feature type="chain" id="PRO_5045957246" evidence="5">
    <location>
        <begin position="23"/>
        <end position="258"/>
    </location>
</feature>
<dbReference type="SUPFAM" id="SSF53850">
    <property type="entry name" value="Periplasmic binding protein-like II"/>
    <property type="match status" value="1"/>
</dbReference>
<evidence type="ECO:0000256" key="3">
    <source>
        <dbReference type="ARBA" id="ARBA00022729"/>
    </source>
</evidence>
<keyword evidence="8" id="KW-1185">Reference proteome</keyword>
<organism evidence="7 8">
    <name type="scientific">Pseudogemmobacter faecipullorum</name>
    <dbReference type="NCBI Taxonomy" id="2755041"/>
    <lineage>
        <taxon>Bacteria</taxon>
        <taxon>Pseudomonadati</taxon>
        <taxon>Pseudomonadota</taxon>
        <taxon>Alphaproteobacteria</taxon>
        <taxon>Rhodobacterales</taxon>
        <taxon>Paracoccaceae</taxon>
        <taxon>Pseudogemmobacter</taxon>
    </lineage>
</organism>
<dbReference type="InterPro" id="IPR001638">
    <property type="entry name" value="Solute-binding_3/MltF_N"/>
</dbReference>
<dbReference type="PANTHER" id="PTHR35936:SF13">
    <property type="entry name" value="HISTIDINE-BINDING PERIPLASMIC PROTEIN"/>
    <property type="match status" value="1"/>
</dbReference>
<gene>
    <name evidence="7" type="ORF">H0485_07350</name>
</gene>
<comment type="caution">
    <text evidence="7">The sequence shown here is derived from an EMBL/GenBank/DDBJ whole genome shotgun (WGS) entry which is preliminary data.</text>
</comment>
<feature type="signal peptide" evidence="5">
    <location>
        <begin position="1"/>
        <end position="22"/>
    </location>
</feature>
<dbReference type="Proteomes" id="UP001198571">
    <property type="component" value="Unassembled WGS sequence"/>
</dbReference>
<reference evidence="7 8" key="1">
    <citation type="submission" date="2020-07" db="EMBL/GenBank/DDBJ databases">
        <title>Pseudogemmobacter sp. nov., isolated from poultry manure in Taiwan.</title>
        <authorList>
            <person name="Lin S.-Y."/>
            <person name="Tang Y.-S."/>
            <person name="Young C.-C."/>
        </authorList>
    </citation>
    <scope>NUCLEOTIDE SEQUENCE [LARGE SCALE GENOMIC DNA]</scope>
    <source>
        <strain evidence="7 8">CC-YST710</strain>
    </source>
</reference>
<dbReference type="RefSeq" id="WP_226934717.1">
    <property type="nucleotide sequence ID" value="NZ_JACDXX010000005.1"/>
</dbReference>
<evidence type="ECO:0000256" key="2">
    <source>
        <dbReference type="ARBA" id="ARBA00010333"/>
    </source>
</evidence>
<comment type="subcellular location">
    <subcellularLocation>
        <location evidence="1">Cell envelope</location>
    </subcellularLocation>
</comment>
<protein>
    <submittedName>
        <fullName evidence="7">Transporter substrate-binding domain-containing protein</fullName>
    </submittedName>
</protein>
<sequence length="258" mass="27965">MKQKTLNFAAALTLAFSAPALAQDLKMGVDPAPYKPMSWQEADGSFHGFEVEVVTAACAAAGLNCQPEAVAWNGIIAALETSKIDIIVSSMSITPKRLEVVDFSDPYVSSRAIYIGHKDLEFDPEDPEIMGKVLLGVQTGTAHEDYLTRKFDGNASLKIYQAQDEQLADLVAGRVDVILAGRMGSIAFLSAPENADYVVLAEVEDESYPPLSIGAAFRKQDPNIEAFNKGLKTILDNGSYDAIAEKYFDFDVYGKPRG</sequence>
<evidence type="ECO:0000256" key="5">
    <source>
        <dbReference type="SAM" id="SignalP"/>
    </source>
</evidence>
<dbReference type="PANTHER" id="PTHR35936">
    <property type="entry name" value="MEMBRANE-BOUND LYTIC MUREIN TRANSGLYCOSYLASE F"/>
    <property type="match status" value="1"/>
</dbReference>
<accession>A0ABS8CKB2</accession>
<evidence type="ECO:0000256" key="4">
    <source>
        <dbReference type="RuleBase" id="RU003744"/>
    </source>
</evidence>
<evidence type="ECO:0000313" key="7">
    <source>
        <dbReference type="EMBL" id="MCB5409814.1"/>
    </source>
</evidence>
<dbReference type="EMBL" id="JACDXX010000005">
    <property type="protein sequence ID" value="MCB5409814.1"/>
    <property type="molecule type" value="Genomic_DNA"/>
</dbReference>
<feature type="domain" description="Solute-binding protein family 3/N-terminal" evidence="6">
    <location>
        <begin position="24"/>
        <end position="251"/>
    </location>
</feature>
<dbReference type="SMART" id="SM00062">
    <property type="entry name" value="PBPb"/>
    <property type="match status" value="1"/>
</dbReference>
<dbReference type="Pfam" id="PF00497">
    <property type="entry name" value="SBP_bac_3"/>
    <property type="match status" value="1"/>
</dbReference>
<dbReference type="PROSITE" id="PS01039">
    <property type="entry name" value="SBP_BACTERIAL_3"/>
    <property type="match status" value="1"/>
</dbReference>
<comment type="similarity">
    <text evidence="2 4">Belongs to the bacterial solute-binding protein 3 family.</text>
</comment>
<name>A0ABS8CKB2_9RHOB</name>
<evidence type="ECO:0000259" key="6">
    <source>
        <dbReference type="SMART" id="SM00062"/>
    </source>
</evidence>